<accession>A0ABQ3ZVM1</accession>
<gene>
    <name evidence="2" type="ORF">Ahu01nite_057210</name>
</gene>
<comment type="caution">
    <text evidence="2">The sequence shown here is derived from an EMBL/GenBank/DDBJ whole genome shotgun (WGS) entry which is preliminary data.</text>
</comment>
<evidence type="ECO:0000256" key="1">
    <source>
        <dbReference type="SAM" id="MobiDB-lite"/>
    </source>
</evidence>
<keyword evidence="3" id="KW-1185">Reference proteome</keyword>
<evidence type="ECO:0000313" key="3">
    <source>
        <dbReference type="Proteomes" id="UP000603200"/>
    </source>
</evidence>
<dbReference type="Proteomes" id="UP000603200">
    <property type="component" value="Unassembled WGS sequence"/>
</dbReference>
<proteinExistence type="predicted"/>
<organism evidence="2 3">
    <name type="scientific">Winogradskya humida</name>
    <dbReference type="NCBI Taxonomy" id="113566"/>
    <lineage>
        <taxon>Bacteria</taxon>
        <taxon>Bacillati</taxon>
        <taxon>Actinomycetota</taxon>
        <taxon>Actinomycetes</taxon>
        <taxon>Micromonosporales</taxon>
        <taxon>Micromonosporaceae</taxon>
        <taxon>Winogradskya</taxon>
    </lineage>
</organism>
<protein>
    <submittedName>
        <fullName evidence="2">Uncharacterized protein</fullName>
    </submittedName>
</protein>
<dbReference type="EMBL" id="BOMN01000081">
    <property type="protein sequence ID" value="GIE22619.1"/>
    <property type="molecule type" value="Genomic_DNA"/>
</dbReference>
<name>A0ABQ3ZVM1_9ACTN</name>
<feature type="region of interest" description="Disordered" evidence="1">
    <location>
        <begin position="57"/>
        <end position="96"/>
    </location>
</feature>
<reference evidence="2 3" key="1">
    <citation type="submission" date="2021-01" db="EMBL/GenBank/DDBJ databases">
        <title>Whole genome shotgun sequence of Actinoplanes humidus NBRC 14915.</title>
        <authorList>
            <person name="Komaki H."/>
            <person name="Tamura T."/>
        </authorList>
    </citation>
    <scope>NUCLEOTIDE SEQUENCE [LARGE SCALE GENOMIC DNA]</scope>
    <source>
        <strain evidence="2 3">NBRC 14915</strain>
    </source>
</reference>
<evidence type="ECO:0000313" key="2">
    <source>
        <dbReference type="EMBL" id="GIE22619.1"/>
    </source>
</evidence>
<sequence>MPPSDPAVVPHVVQPGCTRALGDGEEDPLVRSARSVWSVGITRRWQDADGSDLWVAPDETAANRSQPRPATAAGSAAIADEGSGAEAPPGPVLPARNPHQLLLARFNAANRIDWTAQSSC</sequence>